<dbReference type="eggNOG" id="COG0790">
    <property type="taxonomic scope" value="Bacteria"/>
</dbReference>
<evidence type="ECO:0000256" key="1">
    <source>
        <dbReference type="PROSITE-ProRule" id="PRU00339"/>
    </source>
</evidence>
<dbReference type="PANTHER" id="PTHR11102">
    <property type="entry name" value="SEL-1-LIKE PROTEIN"/>
    <property type="match status" value="1"/>
</dbReference>
<feature type="region of interest" description="Disordered" evidence="2">
    <location>
        <begin position="298"/>
        <end position="330"/>
    </location>
</feature>
<evidence type="ECO:0000313" key="5">
    <source>
        <dbReference type="Proteomes" id="UP000001227"/>
    </source>
</evidence>
<dbReference type="Pfam" id="PF22530">
    <property type="entry name" value="Terminase-T7_RNaseH-like"/>
    <property type="match status" value="1"/>
</dbReference>
<evidence type="ECO:0000313" key="4">
    <source>
        <dbReference type="EMBL" id="ACP20977.1"/>
    </source>
</evidence>
<dbReference type="InterPro" id="IPR006597">
    <property type="entry name" value="Sel1-like"/>
</dbReference>
<dbReference type="InterPro" id="IPR019734">
    <property type="entry name" value="TPR_rpt"/>
</dbReference>
<keyword evidence="5" id="KW-1185">Reference proteome</keyword>
<dbReference type="Proteomes" id="UP000001227">
    <property type="component" value="Chromosome"/>
</dbReference>
<feature type="region of interest" description="Disordered" evidence="2">
    <location>
        <begin position="145"/>
        <end position="189"/>
    </location>
</feature>
<dbReference type="KEGG" id="aas:Aasi_1680"/>
<accession>C3L3T6</accession>
<gene>
    <name evidence="4" type="ordered locus">Aasi_1680</name>
</gene>
<dbReference type="SMART" id="SM00028">
    <property type="entry name" value="TPR"/>
    <property type="match status" value="2"/>
</dbReference>
<evidence type="ECO:0000259" key="3">
    <source>
        <dbReference type="Pfam" id="PF22530"/>
    </source>
</evidence>
<dbReference type="HOGENOM" id="CLU_312087_0_0_10"/>
<dbReference type="PANTHER" id="PTHR11102:SF160">
    <property type="entry name" value="ERAD-ASSOCIATED E3 UBIQUITIN-PROTEIN LIGASE COMPONENT HRD3"/>
    <property type="match status" value="1"/>
</dbReference>
<organism evidence="4 5">
    <name type="scientific">Amoebophilus asiaticus (strain 5a2)</name>
    <dbReference type="NCBI Taxonomy" id="452471"/>
    <lineage>
        <taxon>Bacteria</taxon>
        <taxon>Pseudomonadati</taxon>
        <taxon>Bacteroidota</taxon>
        <taxon>Cytophagia</taxon>
        <taxon>Cytophagales</taxon>
        <taxon>Amoebophilaceae</taxon>
        <taxon>Candidatus Amoebophilus</taxon>
    </lineage>
</organism>
<protein>
    <submittedName>
        <fullName evidence="4">Sel1 repeat protein</fullName>
    </submittedName>
</protein>
<dbReference type="Gene3D" id="1.25.40.10">
    <property type="entry name" value="Tetratricopeptide repeat domain"/>
    <property type="match status" value="4"/>
</dbReference>
<dbReference type="InterPro" id="IPR050767">
    <property type="entry name" value="Sel1_AlgK"/>
</dbReference>
<feature type="repeat" description="TPR" evidence="1">
    <location>
        <begin position="876"/>
        <end position="909"/>
    </location>
</feature>
<dbReference type="STRING" id="452471.Aasi_1680"/>
<feature type="compositionally biased region" description="Low complexity" evidence="2">
    <location>
        <begin position="145"/>
        <end position="156"/>
    </location>
</feature>
<dbReference type="EMBL" id="CP001102">
    <property type="protein sequence ID" value="ACP20977.1"/>
    <property type="molecule type" value="Genomic_DNA"/>
</dbReference>
<name>C3L3T6_AMOA5</name>
<reference evidence="4 5" key="1">
    <citation type="journal article" date="2010" name="J. Bacteriol.">
        <title>The genome of the amoeba symbiont 'Candidatus Amoebophilus asiaticus' reveals common mechanisms for host cell interaction among amoeba-associated bacteria.</title>
        <authorList>
            <person name="Schmitz-Esser S."/>
            <person name="Tischler P."/>
            <person name="Arnold R."/>
            <person name="Montanaro J."/>
            <person name="Wagner M."/>
            <person name="Rattei T."/>
            <person name="Horn M."/>
        </authorList>
    </citation>
    <scope>NUCLEOTIDE SEQUENCE [LARGE SCALE GENOMIC DNA]</scope>
    <source>
        <strain evidence="4 5">5a2</strain>
    </source>
</reference>
<keyword evidence="1" id="KW-0802">TPR repeat</keyword>
<dbReference type="RefSeq" id="WP_012472878.1">
    <property type="nucleotide sequence ID" value="NC_010830.1"/>
</dbReference>
<dbReference type="Pfam" id="PF08238">
    <property type="entry name" value="Sel1"/>
    <property type="match status" value="10"/>
</dbReference>
<proteinExistence type="predicted"/>
<sequence>MSSIKKNKILVADWDYRHENKNTRPKTKDKKYYANHENNYSKIQYTADECAKEFYGDIAIWGRPWVEGIMLCQKLELEGIISIEILINPDTKQQIISYYLTTNSKYKQINEEVLKQLMGSKRVPIIINKQDNLHFVPLLLKESTSQSSSSSSSSSSGAIITTPSPNKKRGADTETSQKNPVKRARPDITYLPQEELESSCTKADEFLEGYNQKEEKTLLDRAIKLYKQAAENGYKAAQDKLVTLRDKGLYQNLDLEAMASYTEAIKGAMDDHFAKPAGKIKEFINHARNRRRDYERKYQERLKNKAPATPEKKGKKKSIKQTAEGRSHHPPMRISDLIVMDLDIFRTPKRIIWGGNPKQLPNAQYIYGPLFRDSKTLKYDFKVLAVDTSGSGGDETTYCVAKRRGDYYFIAEVGGLGGGYEDKTKDTKASVGNKESILDELVRLAIKHQINVITVETNKDPAFVRLLEKKLGPKQKEIKIETKHQSRNKEARINEVLQPLLKTHKLIISKEALINDFSSAPQDDLYFKFFYQLMALVEDNLSSGKYFDNGKLQHDDRIDVVASAMILLKEKSQNAPTKQTRKSYLRELKKEAKKGNIKAQLELGRNYKAGLGVEEDLDEAEKWLRIAAEKYDNPDAQFELAEILPSIKEDEKFNFYSKSASNGHVPAMYKLGETYSIGSELVAKDENEAIRWYTEAASKGHAAAAYALAKIYLNGSATIRQDKKEAWRWCEIAVKLGHPKAMYKVAQKHEQDKNDIEAFKWYLKAAKNNYAKAQFLVGSKYDEGKGVAQDYQEAFVWYEKAAQSDEPRAQYGLAQIYWQGRVHNRQDKEKAIFWFHKAAEQGYVEAQFILGNIFQEQNDYKKATVWYKRAADEQHKLAIFSLGTIYEEEKKYKEAFECYKEASELDLAEANNKIGHFYHHGWGVEQDRKMAYYFFTKTNT</sequence>
<dbReference type="SUPFAM" id="SSF81901">
    <property type="entry name" value="HCP-like"/>
    <property type="match status" value="3"/>
</dbReference>
<dbReference type="InterPro" id="IPR011990">
    <property type="entry name" value="TPR-like_helical_dom_sf"/>
</dbReference>
<dbReference type="InterPro" id="IPR054762">
    <property type="entry name" value="Gp19_RNaseH-like"/>
</dbReference>
<evidence type="ECO:0000256" key="2">
    <source>
        <dbReference type="SAM" id="MobiDB-lite"/>
    </source>
</evidence>
<dbReference type="AlphaFoldDB" id="C3L3T6"/>
<dbReference type="SMART" id="SM00671">
    <property type="entry name" value="SEL1"/>
    <property type="match status" value="10"/>
</dbReference>
<feature type="domain" description="Terminase large subunit ribonuclease H-like" evidence="3">
    <location>
        <begin position="386"/>
        <end position="506"/>
    </location>
</feature>
<dbReference type="PROSITE" id="PS50005">
    <property type="entry name" value="TPR"/>
    <property type="match status" value="1"/>
</dbReference>